<comment type="caution">
    <text evidence="1">The sequence shown here is derived from an EMBL/GenBank/DDBJ whole genome shotgun (WGS) entry which is preliminary data.</text>
</comment>
<dbReference type="RefSeq" id="WP_184161608.1">
    <property type="nucleotide sequence ID" value="NZ_JACHLN010000001.1"/>
</dbReference>
<dbReference type="Proteomes" id="UP000575241">
    <property type="component" value="Unassembled WGS sequence"/>
</dbReference>
<dbReference type="InterPro" id="IPR008018">
    <property type="entry name" value="Phage_tail_attach_FII"/>
</dbReference>
<proteinExistence type="predicted"/>
<keyword evidence="2" id="KW-1185">Reference proteome</keyword>
<dbReference type="AlphaFoldDB" id="A0A7W7JXQ0"/>
<dbReference type="EMBL" id="JACHLN010000001">
    <property type="protein sequence ID" value="MBB4837292.1"/>
    <property type="molecule type" value="Genomic_DNA"/>
</dbReference>
<accession>A0A7W7JXQ0</accession>
<evidence type="ECO:0000313" key="2">
    <source>
        <dbReference type="Proteomes" id="UP000575241"/>
    </source>
</evidence>
<dbReference type="Pfam" id="PF05354">
    <property type="entry name" value="Phage_attach"/>
    <property type="match status" value="1"/>
</dbReference>
<sequence length="113" mass="12083">MDPFQAALDAMFNGPGSLAASYQHSTGDFPAIRVLLARPDEAATFRGSRIVQATYEVSIRKSEIYAPIAGAELTIPGQEFPQASGVITDRLRLTGDPMIDAEGLTWNCGAEPI</sequence>
<organism evidence="1 2">
    <name type="scientific">Sphingomonas kyeonggiensis</name>
    <dbReference type="NCBI Taxonomy" id="1268553"/>
    <lineage>
        <taxon>Bacteria</taxon>
        <taxon>Pseudomonadati</taxon>
        <taxon>Pseudomonadota</taxon>
        <taxon>Alphaproteobacteria</taxon>
        <taxon>Sphingomonadales</taxon>
        <taxon>Sphingomonadaceae</taxon>
        <taxon>Sphingomonas</taxon>
    </lineage>
</organism>
<gene>
    <name evidence="1" type="ORF">HNP52_000343</name>
</gene>
<dbReference type="GO" id="GO:0019068">
    <property type="term" value="P:virion assembly"/>
    <property type="evidence" value="ECO:0007669"/>
    <property type="project" value="InterPro"/>
</dbReference>
<reference evidence="1 2" key="1">
    <citation type="submission" date="2020-08" db="EMBL/GenBank/DDBJ databases">
        <title>Functional genomics of gut bacteria from endangered species of beetles.</title>
        <authorList>
            <person name="Carlos-Shanley C."/>
        </authorList>
    </citation>
    <scope>NUCLEOTIDE SEQUENCE [LARGE SCALE GENOMIC DNA]</scope>
    <source>
        <strain evidence="1 2">S00224</strain>
    </source>
</reference>
<protein>
    <submittedName>
        <fullName evidence="1">Uncharacterized protein</fullName>
    </submittedName>
</protein>
<evidence type="ECO:0000313" key="1">
    <source>
        <dbReference type="EMBL" id="MBB4837292.1"/>
    </source>
</evidence>
<name>A0A7W7JXQ0_9SPHN</name>